<keyword evidence="1" id="KW-0378">Hydrolase</keyword>
<keyword evidence="11" id="KW-1185">Reference proteome</keyword>
<dbReference type="EMBL" id="NSLI01000003">
    <property type="protein sequence ID" value="PAX07925.1"/>
    <property type="molecule type" value="Genomic_DNA"/>
</dbReference>
<keyword evidence="3" id="KW-0007">Acetylation</keyword>
<feature type="signal peptide" evidence="8">
    <location>
        <begin position="1"/>
        <end position="18"/>
    </location>
</feature>
<dbReference type="InterPro" id="IPR001375">
    <property type="entry name" value="Peptidase_S9_cat"/>
</dbReference>
<dbReference type="InterPro" id="IPR011659">
    <property type="entry name" value="WD40"/>
</dbReference>
<evidence type="ECO:0000256" key="7">
    <source>
        <dbReference type="SAM" id="MobiDB-lite"/>
    </source>
</evidence>
<name>A0A2A2SFE5_9SPHN</name>
<dbReference type="Gene3D" id="2.130.10.10">
    <property type="entry name" value="YVTN repeat-like/Quinoprotein amine dehydrogenase"/>
    <property type="match status" value="1"/>
</dbReference>
<comment type="caution">
    <text evidence="10">The sequence shown here is derived from an EMBL/GenBank/DDBJ whole genome shotgun (WGS) entry which is preliminary data.</text>
</comment>
<dbReference type="PANTHER" id="PTHR42776">
    <property type="entry name" value="SERINE PEPTIDASE S9 FAMILY MEMBER"/>
    <property type="match status" value="1"/>
</dbReference>
<gene>
    <name evidence="10" type="ORF">CKY28_09980</name>
</gene>
<dbReference type="InterPro" id="IPR002471">
    <property type="entry name" value="Pept_S9_AS"/>
</dbReference>
<feature type="region of interest" description="Disordered" evidence="7">
    <location>
        <begin position="16"/>
        <end position="41"/>
    </location>
</feature>
<proteinExistence type="predicted"/>
<evidence type="ECO:0000256" key="6">
    <source>
        <dbReference type="ARBA" id="ARBA00045885"/>
    </source>
</evidence>
<dbReference type="Proteomes" id="UP000218151">
    <property type="component" value="Unassembled WGS sequence"/>
</dbReference>
<dbReference type="PROSITE" id="PS00708">
    <property type="entry name" value="PRO_ENDOPEP_SER"/>
    <property type="match status" value="1"/>
</dbReference>
<evidence type="ECO:0000256" key="1">
    <source>
        <dbReference type="ARBA" id="ARBA00022801"/>
    </source>
</evidence>
<evidence type="ECO:0000259" key="9">
    <source>
        <dbReference type="Pfam" id="PF00326"/>
    </source>
</evidence>
<sequence length="649" mass="70184">MKRLFTACALLIAPPLGAQETAPPPPPAWPHEADIPKPKPVSVPLAGTATDDPTRYFLANGPSAGALSPDGERLAYISRVTGQPQVWVVDAAGGSPRQLTFGLGVDGMSWTPDGQGLMYVADKGGDERYGFYWVSADGTRERVLVPPSAAFTMPGDYTADGRGLVYATTARDGKSFDLHVAALDGSGSRPVRQGRMGYYPSQVQPNGTLAIVSESRGETGQDVYLVDLATGSERTLFKPRQASAYRSFAWTPDGRGFYMVTDQDRDFQALAHHDLASGRTRIVEAPAHDVRSVAVSPDGRFLLWTTDEGGVHRLHARDLRDGRDLPAPPLPAGLLSAEFARGAPVAHIEVSGPRTPGELWVWDLASGRSRRVVEPNAAGLDLAAMVEPRLVTFPARDGVRLSGLLYEPRDVAGRAPVYLQLHGGPSAHAGAYWQPSTQYLLAQGVAVLDFNYRGSTGAGKKHSHLNDLRERGKEIDDVVDAVRWIGRQPGLDGARVAVGGGSYGGYLTNALMGRHPDLFAAGVSQVGVADWVANLERASPQLQASDRLEYGDVRDPADRKFLQSLSPMNWVAKIRRPFLVQVGANDPRNGPQEQDAFVTAIRDAGGQVIYRRYPDEGHGIVNLPNILDWNRTKAAFLVEHLRPRRTAAR</sequence>
<dbReference type="AlphaFoldDB" id="A0A2A2SFE5"/>
<feature type="domain" description="Peptidase S9 prolyl oligopeptidase catalytic" evidence="9">
    <location>
        <begin position="437"/>
        <end position="642"/>
    </location>
</feature>
<reference evidence="11" key="1">
    <citation type="submission" date="2017-09" db="EMBL/GenBank/DDBJ databases">
        <authorList>
            <person name="Feng G."/>
            <person name="Zhu H."/>
        </authorList>
    </citation>
    <scope>NUCLEOTIDE SEQUENCE [LARGE SCALE GENOMIC DNA]</scope>
    <source>
        <strain evidence="11">1PNM-20</strain>
    </source>
</reference>
<feature type="chain" id="PRO_5012516881" description="Acyl-peptide hydrolase" evidence="8">
    <location>
        <begin position="19"/>
        <end position="649"/>
    </location>
</feature>
<dbReference type="GO" id="GO:0004252">
    <property type="term" value="F:serine-type endopeptidase activity"/>
    <property type="evidence" value="ECO:0007669"/>
    <property type="project" value="InterPro"/>
</dbReference>
<dbReference type="PANTHER" id="PTHR42776:SF27">
    <property type="entry name" value="DIPEPTIDYL PEPTIDASE FAMILY MEMBER 6"/>
    <property type="match status" value="1"/>
</dbReference>
<protein>
    <recommendedName>
        <fullName evidence="5">Acyl-peptide hydrolase</fullName>
    </recommendedName>
    <alternativeName>
        <fullName evidence="4">Acylaminoacyl-peptidase</fullName>
    </alternativeName>
</protein>
<evidence type="ECO:0000313" key="10">
    <source>
        <dbReference type="EMBL" id="PAX07925.1"/>
    </source>
</evidence>
<evidence type="ECO:0000256" key="8">
    <source>
        <dbReference type="SAM" id="SignalP"/>
    </source>
</evidence>
<organism evidence="10 11">
    <name type="scientific">Sphingomonas lenta</name>
    <dbReference type="NCBI Taxonomy" id="1141887"/>
    <lineage>
        <taxon>Bacteria</taxon>
        <taxon>Pseudomonadati</taxon>
        <taxon>Pseudomonadota</taxon>
        <taxon>Alphaproteobacteria</taxon>
        <taxon>Sphingomonadales</taxon>
        <taxon>Sphingomonadaceae</taxon>
        <taxon>Sphingomonas</taxon>
    </lineage>
</organism>
<dbReference type="SUPFAM" id="SSF69322">
    <property type="entry name" value="Tricorn protease domain 2"/>
    <property type="match status" value="1"/>
</dbReference>
<dbReference type="SUPFAM" id="SSF53474">
    <property type="entry name" value="alpha/beta-Hydrolases"/>
    <property type="match status" value="1"/>
</dbReference>
<accession>A0A2A2SFE5</accession>
<evidence type="ECO:0000256" key="2">
    <source>
        <dbReference type="ARBA" id="ARBA00022825"/>
    </source>
</evidence>
<dbReference type="OrthoDB" id="1094230at2"/>
<dbReference type="InterPro" id="IPR015943">
    <property type="entry name" value="WD40/YVTN_repeat-like_dom_sf"/>
</dbReference>
<dbReference type="Pfam" id="PF07676">
    <property type="entry name" value="PD40"/>
    <property type="match status" value="2"/>
</dbReference>
<dbReference type="InterPro" id="IPR011042">
    <property type="entry name" value="6-blade_b-propeller_TolB-like"/>
</dbReference>
<dbReference type="InterPro" id="IPR029058">
    <property type="entry name" value="AB_hydrolase_fold"/>
</dbReference>
<evidence type="ECO:0000256" key="4">
    <source>
        <dbReference type="ARBA" id="ARBA00032284"/>
    </source>
</evidence>
<keyword evidence="2" id="KW-0645">Protease</keyword>
<dbReference type="RefSeq" id="WP_095998168.1">
    <property type="nucleotide sequence ID" value="NZ_NSLI01000003.1"/>
</dbReference>
<keyword evidence="8" id="KW-0732">Signal</keyword>
<dbReference type="Gene3D" id="2.120.10.30">
    <property type="entry name" value="TolB, C-terminal domain"/>
    <property type="match status" value="1"/>
</dbReference>
<keyword evidence="2" id="KW-0720">Serine protease</keyword>
<dbReference type="GO" id="GO:0006508">
    <property type="term" value="P:proteolysis"/>
    <property type="evidence" value="ECO:0007669"/>
    <property type="project" value="InterPro"/>
</dbReference>
<comment type="function">
    <text evidence="6">This enzyme catalyzes the hydrolysis of the N-terminal peptide bond of an N-acetylated peptide to generate an N-acetylated amino acid and a peptide with a free N-terminus. It preferentially cleaves off Ac-Ala, Ac-Met and Ac-Ser. Also, involved in the degradation of oxidized and glycated proteins.</text>
</comment>
<evidence type="ECO:0000256" key="5">
    <source>
        <dbReference type="ARBA" id="ARBA00032596"/>
    </source>
</evidence>
<evidence type="ECO:0000256" key="3">
    <source>
        <dbReference type="ARBA" id="ARBA00022990"/>
    </source>
</evidence>
<evidence type="ECO:0000313" key="11">
    <source>
        <dbReference type="Proteomes" id="UP000218151"/>
    </source>
</evidence>
<dbReference type="Pfam" id="PF00326">
    <property type="entry name" value="Peptidase_S9"/>
    <property type="match status" value="1"/>
</dbReference>
<dbReference type="Gene3D" id="3.40.50.1820">
    <property type="entry name" value="alpha/beta hydrolase"/>
    <property type="match status" value="1"/>
</dbReference>